<dbReference type="Gene3D" id="3.10.129.10">
    <property type="entry name" value="Hotdog Thioesterase"/>
    <property type="match status" value="1"/>
</dbReference>
<dbReference type="SUPFAM" id="SSF54637">
    <property type="entry name" value="Thioesterase/thiol ester dehydrase-isomerase"/>
    <property type="match status" value="1"/>
</dbReference>
<organism evidence="1 2">
    <name type="scientific">Sistotremastrum niveocremeum HHB9708</name>
    <dbReference type="NCBI Taxonomy" id="1314777"/>
    <lineage>
        <taxon>Eukaryota</taxon>
        <taxon>Fungi</taxon>
        <taxon>Dikarya</taxon>
        <taxon>Basidiomycota</taxon>
        <taxon>Agaricomycotina</taxon>
        <taxon>Agaricomycetes</taxon>
        <taxon>Sistotremastrales</taxon>
        <taxon>Sistotremastraceae</taxon>
        <taxon>Sertulicium</taxon>
        <taxon>Sertulicium niveocremeum</taxon>
    </lineage>
</organism>
<dbReference type="InterPro" id="IPR029069">
    <property type="entry name" value="HotDog_dom_sf"/>
</dbReference>
<dbReference type="GO" id="GO:0016853">
    <property type="term" value="F:isomerase activity"/>
    <property type="evidence" value="ECO:0007669"/>
    <property type="project" value="UniProtKB-KW"/>
</dbReference>
<name>A0A164VUA2_9AGAM</name>
<evidence type="ECO:0000313" key="1">
    <source>
        <dbReference type="EMBL" id="KZS94476.1"/>
    </source>
</evidence>
<dbReference type="Proteomes" id="UP000076722">
    <property type="component" value="Unassembled WGS sequence"/>
</dbReference>
<accession>A0A164VUA2</accession>
<dbReference type="PANTHER" id="PTHR31793:SF39">
    <property type="entry name" value="THIOESTERASE_THIOL ESTER DEHYDRASE-ISOMERASE"/>
    <property type="match status" value="1"/>
</dbReference>
<dbReference type="InterPro" id="IPR050563">
    <property type="entry name" value="4-hydroxybenzoyl-CoA_TE"/>
</dbReference>
<dbReference type="PANTHER" id="PTHR31793">
    <property type="entry name" value="4-HYDROXYBENZOYL-COA THIOESTERASE FAMILY MEMBER"/>
    <property type="match status" value="1"/>
</dbReference>
<dbReference type="EMBL" id="KV419404">
    <property type="protein sequence ID" value="KZS94476.1"/>
    <property type="molecule type" value="Genomic_DNA"/>
</dbReference>
<dbReference type="AlphaFoldDB" id="A0A164VUA2"/>
<proteinExistence type="predicted"/>
<evidence type="ECO:0000313" key="2">
    <source>
        <dbReference type="Proteomes" id="UP000076722"/>
    </source>
</evidence>
<dbReference type="CDD" id="cd00586">
    <property type="entry name" value="4HBT"/>
    <property type="match status" value="1"/>
</dbReference>
<protein>
    <submittedName>
        <fullName evidence="1">Thioesterase/thiol ester dehydrase-isomerase</fullName>
    </submittedName>
</protein>
<sequence length="247" mass="27711">MSISSLRRTFVIGLGVSHKIWTRNNSSIHTLRQAFLDPNSPFHLPLGTQGPAFPDGFDTTLQEKMESGSSSAEFITDNAQDSKDAAAEGKALAIKLGHDPLSFWEHPVVWGDLDSFRHVNNVRYVRYLESGRIHWMRSFSHELGTQTAADILAAKGIGLILKWIDVDFKAPVLYPDTLLVAHKPHSPKTSSFSSSAIVYSYAQRRVVAESDSILVWYDYDKLRKTEPPAQFRDLIHNRMKGSGEKNT</sequence>
<gene>
    <name evidence="1" type="ORF">SISNIDRAFT_453398</name>
</gene>
<keyword evidence="1" id="KW-0413">Isomerase</keyword>
<dbReference type="GO" id="GO:0047617">
    <property type="term" value="F:fatty acyl-CoA hydrolase activity"/>
    <property type="evidence" value="ECO:0007669"/>
    <property type="project" value="TreeGrafter"/>
</dbReference>
<keyword evidence="2" id="KW-1185">Reference proteome</keyword>
<dbReference type="OrthoDB" id="5538558at2759"/>
<dbReference type="Pfam" id="PF13279">
    <property type="entry name" value="4HBT_2"/>
    <property type="match status" value="1"/>
</dbReference>
<reference evidence="1 2" key="1">
    <citation type="journal article" date="2016" name="Mol. Biol. Evol.">
        <title>Comparative Genomics of Early-Diverging Mushroom-Forming Fungi Provides Insights into the Origins of Lignocellulose Decay Capabilities.</title>
        <authorList>
            <person name="Nagy L.G."/>
            <person name="Riley R."/>
            <person name="Tritt A."/>
            <person name="Adam C."/>
            <person name="Daum C."/>
            <person name="Floudas D."/>
            <person name="Sun H."/>
            <person name="Yadav J.S."/>
            <person name="Pangilinan J."/>
            <person name="Larsson K.H."/>
            <person name="Matsuura K."/>
            <person name="Barry K."/>
            <person name="Labutti K."/>
            <person name="Kuo R."/>
            <person name="Ohm R.A."/>
            <person name="Bhattacharya S.S."/>
            <person name="Shirouzu T."/>
            <person name="Yoshinaga Y."/>
            <person name="Martin F.M."/>
            <person name="Grigoriev I.V."/>
            <person name="Hibbett D.S."/>
        </authorList>
    </citation>
    <scope>NUCLEOTIDE SEQUENCE [LARGE SCALE GENOMIC DNA]</scope>
    <source>
        <strain evidence="1 2">HHB9708</strain>
    </source>
</reference>